<keyword evidence="3" id="KW-0804">Transcription</keyword>
<keyword evidence="2 4" id="KW-0238">DNA-binding</keyword>
<dbReference type="PANTHER" id="PTHR30055:SF234">
    <property type="entry name" value="HTH-TYPE TRANSCRIPTIONAL REGULATOR BETI"/>
    <property type="match status" value="1"/>
</dbReference>
<evidence type="ECO:0000313" key="6">
    <source>
        <dbReference type="EMBL" id="AEW04043.1"/>
    </source>
</evidence>
<dbReference type="HOGENOM" id="CLU_069356_12_2_9"/>
<evidence type="ECO:0000256" key="3">
    <source>
        <dbReference type="ARBA" id="ARBA00023163"/>
    </source>
</evidence>
<evidence type="ECO:0000256" key="4">
    <source>
        <dbReference type="PROSITE-ProRule" id="PRU00335"/>
    </source>
</evidence>
<dbReference type="SUPFAM" id="SSF48498">
    <property type="entry name" value="Tetracyclin repressor-like, C-terminal domain"/>
    <property type="match status" value="1"/>
</dbReference>
<evidence type="ECO:0000313" key="7">
    <source>
        <dbReference type="Proteomes" id="UP000005439"/>
    </source>
</evidence>
<dbReference type="KEGG" id="sap:Sulac_0497"/>
<dbReference type="EMBL" id="CP003179">
    <property type="protein sequence ID" value="AEW04043.1"/>
    <property type="molecule type" value="Genomic_DNA"/>
</dbReference>
<evidence type="ECO:0000256" key="2">
    <source>
        <dbReference type="ARBA" id="ARBA00023125"/>
    </source>
</evidence>
<dbReference type="InterPro" id="IPR036271">
    <property type="entry name" value="Tet_transcr_reg_TetR-rel_C_sf"/>
</dbReference>
<keyword evidence="1" id="KW-0805">Transcription regulation</keyword>
<sequence length="205" mass="22666">MDSGDKREELLRAAAAEFAEKGFDRANINEIALRAGLGKGTVYLYFASKKDLYLAVLQYIVDQFNALSETILAQPISPVDQLARAVDAFIHLDPALIPFARIWVRHQFHHTPEFREEVDAIFAQLRQPFCEIVESGVASGVFATAYPTITGYFILSLLVMVMPELDPPVHMPILPIEDRVGFMLDTAQKMLAPGALPAPLILKGG</sequence>
<feature type="domain" description="HTH tetR-type" evidence="5">
    <location>
        <begin position="4"/>
        <end position="64"/>
    </location>
</feature>
<dbReference type="GO" id="GO:0003700">
    <property type="term" value="F:DNA-binding transcription factor activity"/>
    <property type="evidence" value="ECO:0007669"/>
    <property type="project" value="TreeGrafter"/>
</dbReference>
<name>G8TYS8_SULAD</name>
<dbReference type="STRING" id="679936.Sulac_0497"/>
<gene>
    <name evidence="6" type="ordered locus">Sulac_0497</name>
</gene>
<dbReference type="Pfam" id="PF17932">
    <property type="entry name" value="TetR_C_24"/>
    <property type="match status" value="1"/>
</dbReference>
<reference evidence="7" key="1">
    <citation type="submission" date="2011-12" db="EMBL/GenBank/DDBJ databases">
        <title>The complete genome of chromosome of Sulfobacillus acidophilus DSM 10332.</title>
        <authorList>
            <person name="Lucas S."/>
            <person name="Han J."/>
            <person name="Lapidus A."/>
            <person name="Bruce D."/>
            <person name="Goodwin L."/>
            <person name="Pitluck S."/>
            <person name="Peters L."/>
            <person name="Kyrpides N."/>
            <person name="Mavromatis K."/>
            <person name="Ivanova N."/>
            <person name="Mikhailova N."/>
            <person name="Chertkov O."/>
            <person name="Saunders E."/>
            <person name="Detter J.C."/>
            <person name="Tapia R."/>
            <person name="Han C."/>
            <person name="Land M."/>
            <person name="Hauser L."/>
            <person name="Markowitz V."/>
            <person name="Cheng J.-F."/>
            <person name="Hugenholtz P."/>
            <person name="Woyke T."/>
            <person name="Wu D."/>
            <person name="Pukall R."/>
            <person name="Gehrich-Schroeter G."/>
            <person name="Schneider S."/>
            <person name="Klenk H.-P."/>
            <person name="Eisen J.A."/>
        </authorList>
    </citation>
    <scope>NUCLEOTIDE SEQUENCE [LARGE SCALE GENOMIC DNA]</scope>
    <source>
        <strain evidence="7">ATCC 700253 / DSM 10332 / NAL</strain>
    </source>
</reference>
<dbReference type="InterPro" id="IPR009057">
    <property type="entry name" value="Homeodomain-like_sf"/>
</dbReference>
<dbReference type="InterPro" id="IPR050109">
    <property type="entry name" value="HTH-type_TetR-like_transc_reg"/>
</dbReference>
<dbReference type="Pfam" id="PF00440">
    <property type="entry name" value="TetR_N"/>
    <property type="match status" value="1"/>
</dbReference>
<evidence type="ECO:0000256" key="1">
    <source>
        <dbReference type="ARBA" id="ARBA00023015"/>
    </source>
</evidence>
<dbReference type="SUPFAM" id="SSF46689">
    <property type="entry name" value="Homeodomain-like"/>
    <property type="match status" value="1"/>
</dbReference>
<evidence type="ECO:0000259" key="5">
    <source>
        <dbReference type="PROSITE" id="PS50977"/>
    </source>
</evidence>
<dbReference type="AlphaFoldDB" id="G8TYS8"/>
<dbReference type="Gene3D" id="1.10.357.10">
    <property type="entry name" value="Tetracycline Repressor, domain 2"/>
    <property type="match status" value="1"/>
</dbReference>
<dbReference type="InterPro" id="IPR041490">
    <property type="entry name" value="KstR2_TetR_C"/>
</dbReference>
<dbReference type="InterPro" id="IPR001647">
    <property type="entry name" value="HTH_TetR"/>
</dbReference>
<organism evidence="6 7">
    <name type="scientific">Sulfobacillus acidophilus (strain ATCC 700253 / DSM 10332 / NAL)</name>
    <dbReference type="NCBI Taxonomy" id="679936"/>
    <lineage>
        <taxon>Bacteria</taxon>
        <taxon>Bacillati</taxon>
        <taxon>Bacillota</taxon>
        <taxon>Clostridia</taxon>
        <taxon>Eubacteriales</taxon>
        <taxon>Clostridiales Family XVII. Incertae Sedis</taxon>
        <taxon>Sulfobacillus</taxon>
    </lineage>
</organism>
<dbReference type="PRINTS" id="PR00455">
    <property type="entry name" value="HTHTETR"/>
</dbReference>
<dbReference type="Gene3D" id="1.10.10.60">
    <property type="entry name" value="Homeodomain-like"/>
    <property type="match status" value="1"/>
</dbReference>
<dbReference type="PATRIC" id="fig|679936.5.peg.521"/>
<accession>G8TYS8</accession>
<reference evidence="6 7" key="2">
    <citation type="journal article" date="2012" name="Stand. Genomic Sci.">
        <title>Complete genome sequence of the moderately thermophilic mineral-sulfide-oxidizing firmicute Sulfobacillus acidophilus type strain (NAL(T)).</title>
        <authorList>
            <person name="Anderson I."/>
            <person name="Chertkov O."/>
            <person name="Chen A."/>
            <person name="Saunders E."/>
            <person name="Lapidus A."/>
            <person name="Nolan M."/>
            <person name="Lucas S."/>
            <person name="Hammon N."/>
            <person name="Deshpande S."/>
            <person name="Cheng J.F."/>
            <person name="Han C."/>
            <person name="Tapia R."/>
            <person name="Goodwin L.A."/>
            <person name="Pitluck S."/>
            <person name="Liolios K."/>
            <person name="Pagani I."/>
            <person name="Ivanova N."/>
            <person name="Mikhailova N."/>
            <person name="Pati A."/>
            <person name="Palaniappan K."/>
            <person name="Land M."/>
            <person name="Pan C."/>
            <person name="Rohde M."/>
            <person name="Pukall R."/>
            <person name="Goker M."/>
            <person name="Detter J.C."/>
            <person name="Woyke T."/>
            <person name="Bristow J."/>
            <person name="Eisen J.A."/>
            <person name="Markowitz V."/>
            <person name="Hugenholtz P."/>
            <person name="Kyrpides N.C."/>
            <person name="Klenk H.P."/>
            <person name="Mavromatis K."/>
        </authorList>
    </citation>
    <scope>NUCLEOTIDE SEQUENCE [LARGE SCALE GENOMIC DNA]</scope>
    <source>
        <strain evidence="7">ATCC 700253 / DSM 10332 / NAL</strain>
    </source>
</reference>
<dbReference type="Proteomes" id="UP000005439">
    <property type="component" value="Chromosome"/>
</dbReference>
<dbReference type="PROSITE" id="PS50977">
    <property type="entry name" value="HTH_TETR_2"/>
    <property type="match status" value="1"/>
</dbReference>
<dbReference type="PANTHER" id="PTHR30055">
    <property type="entry name" value="HTH-TYPE TRANSCRIPTIONAL REGULATOR RUTR"/>
    <property type="match status" value="1"/>
</dbReference>
<feature type="DNA-binding region" description="H-T-H motif" evidence="4">
    <location>
        <begin position="27"/>
        <end position="46"/>
    </location>
</feature>
<protein>
    <submittedName>
        <fullName evidence="6">Transcriptional regulator, TetR family</fullName>
    </submittedName>
</protein>
<proteinExistence type="predicted"/>
<keyword evidence="7" id="KW-1185">Reference proteome</keyword>
<dbReference type="GO" id="GO:0000976">
    <property type="term" value="F:transcription cis-regulatory region binding"/>
    <property type="evidence" value="ECO:0007669"/>
    <property type="project" value="TreeGrafter"/>
</dbReference>